<gene>
    <name evidence="1" type="ORF">SAMN05444580_110132</name>
</gene>
<protein>
    <submittedName>
        <fullName evidence="1">Uncharacterized protein</fullName>
    </submittedName>
</protein>
<organism evidence="1 2">
    <name type="scientific">Rhodococcus tukisamuensis</name>
    <dbReference type="NCBI Taxonomy" id="168276"/>
    <lineage>
        <taxon>Bacteria</taxon>
        <taxon>Bacillati</taxon>
        <taxon>Actinomycetota</taxon>
        <taxon>Actinomycetes</taxon>
        <taxon>Mycobacteriales</taxon>
        <taxon>Nocardiaceae</taxon>
        <taxon>Rhodococcus</taxon>
    </lineage>
</organism>
<accession>A0A1G7ACF9</accession>
<dbReference type="EMBL" id="FNAB01000010">
    <property type="protein sequence ID" value="SDE12479.1"/>
    <property type="molecule type" value="Genomic_DNA"/>
</dbReference>
<dbReference type="Proteomes" id="UP000199417">
    <property type="component" value="Unassembled WGS sequence"/>
</dbReference>
<reference evidence="1 2" key="1">
    <citation type="submission" date="2016-10" db="EMBL/GenBank/DDBJ databases">
        <authorList>
            <person name="de Groot N.N."/>
        </authorList>
    </citation>
    <scope>NUCLEOTIDE SEQUENCE [LARGE SCALE GENOMIC DNA]</scope>
    <source>
        <strain evidence="1 2">JCM 11308</strain>
    </source>
</reference>
<keyword evidence="2" id="KW-1185">Reference proteome</keyword>
<sequence>MTPRMIPQTPCDWLVYLVATLTGQPVVKGGGGS</sequence>
<evidence type="ECO:0000313" key="1">
    <source>
        <dbReference type="EMBL" id="SDE12479.1"/>
    </source>
</evidence>
<proteinExistence type="predicted"/>
<evidence type="ECO:0000313" key="2">
    <source>
        <dbReference type="Proteomes" id="UP000199417"/>
    </source>
</evidence>
<dbReference type="STRING" id="168276.SAMN05444580_110132"/>
<name>A0A1G7ACF9_9NOCA</name>
<dbReference type="AlphaFoldDB" id="A0A1G7ACF9"/>